<dbReference type="GO" id="GO:0071339">
    <property type="term" value="C:MLL1 complex"/>
    <property type="evidence" value="ECO:0007669"/>
    <property type="project" value="InterPro"/>
</dbReference>
<dbReference type="OrthoDB" id="10262769at2759"/>
<keyword evidence="2" id="KW-0472">Membrane</keyword>
<dbReference type="PANTHER" id="PTHR13233">
    <property type="entry name" value="MICROSPHERULE PROTEIN 1"/>
    <property type="match status" value="1"/>
</dbReference>
<dbReference type="InterPro" id="IPR037912">
    <property type="entry name" value="MCRS1"/>
</dbReference>
<dbReference type="GO" id="GO:0045944">
    <property type="term" value="P:positive regulation of transcription by RNA polymerase II"/>
    <property type="evidence" value="ECO:0007669"/>
    <property type="project" value="TreeGrafter"/>
</dbReference>
<evidence type="ECO:0000313" key="5">
    <source>
        <dbReference type="Proteomes" id="UP000516437"/>
    </source>
</evidence>
<evidence type="ECO:0000256" key="1">
    <source>
        <dbReference type="SAM" id="MobiDB-lite"/>
    </source>
</evidence>
<sequence length="1031" mass="113620">MGALAPLSSWNPEDDLLLKNAVEAGASLESLAKGAVQFSRRFTVRELQDRWQCLLYDPVISAEASAHMIAFERSASNLPSKFNRFGNSKESKTVYGKRKAGSVRSYYYALRKRICNEPFDSMDLSFLVAPGNGNYMGHENEPLSQDCMSADPISDHFGLQGSNLDVLHHIFPKNPMNGVTASGGTAAASHAFHPGLQHPDEEHFHLGQDHMHKETPHPFGENLPFTGNSSEVKELVETKDLPGHCLFKSDDLVIEPSSTFDQIDHDPVNICSDFEGNQVFNSPLSECGASFHNLGFSSPLHGSPIWRTVEGISETSMPVDVGHREKDLHTGDKFELPDANDARNATQLGYYGHTDSKLKIEIPCDVLKSPIPSAEGYLAELSNSLLNFTNEEELLCMDVDGKDVIDKSYYDGLSSLLLNSPNDVSQDHIPRKTELETSAASEAYATNPSIACPGELEDNKGSQCGDVHRAEDLGAQMLSSSSPSDSQFLGLGDEVICCTLNTEDPEIPCNDDFDPPNQFFSSSASFVTRQNLQEVNNPTSSTVNDILGGQRTHDRGLVMQRGGKNIAESHSSSKMLGSHAFTEIGLKHPIGSGVKFELPNSDYPHVASKGAGVSCCSSNKVNSVSLSKNVLRPAMLKEESKELSPTKHLCHNQTDSFTKRPSLGSESFKGYSQTNASSIKQEVDPQATIRDYQPTHAEVGLVDIPGAEPVENLPISDQEELPIESDDDVPHYSDIEAMILDMDLDPEDQDLYSGEEVSRYQHEDTKRAIMRLEQGAHSYMQRTIASHGAFAILYGRYSKHYIKKPEVLLGRATEDVVVDIDLGREGHANKISRRQVKGTFIPGLKGCKCKRFNIGFQMLKLVVWRSQQICVDAAKRKEVGQKRMGVEARNEMIAPDLKEAIIKMDKVGSFYLKNLGKCSISVNNKEVGPGQSLSLIPSCLIEVGSLRSSNMNIIVSYQNFYCIMPALVVLLSIILYNILSCLAAPRFGSYIGPLFNQVVMESDRFTCHKRKSNRLPMAASKLYLVLWNTCF</sequence>
<evidence type="ECO:0000313" key="4">
    <source>
        <dbReference type="EMBL" id="KAB1203739.1"/>
    </source>
</evidence>
<keyword evidence="2" id="KW-1133">Transmembrane helix</keyword>
<dbReference type="InterPro" id="IPR025999">
    <property type="entry name" value="MCRS_N"/>
</dbReference>
<name>A0A6A1UTJ8_9ROSI</name>
<protein>
    <submittedName>
        <fullName evidence="4">Microspherule protein 1</fullName>
    </submittedName>
</protein>
<dbReference type="GO" id="GO:0031011">
    <property type="term" value="C:Ino80 complex"/>
    <property type="evidence" value="ECO:0007669"/>
    <property type="project" value="InterPro"/>
</dbReference>
<accession>A0A6A1UTJ8</accession>
<evidence type="ECO:0000259" key="3">
    <source>
        <dbReference type="Pfam" id="PF13325"/>
    </source>
</evidence>
<comment type="caution">
    <text evidence="4">The sequence shown here is derived from an EMBL/GenBank/DDBJ whole genome shotgun (WGS) entry which is preliminary data.</text>
</comment>
<gene>
    <name evidence="4" type="ORF">CJ030_MR8G011199</name>
</gene>
<feature type="domain" description="Microspherule protein N-terminal" evidence="3">
    <location>
        <begin position="10"/>
        <end position="73"/>
    </location>
</feature>
<dbReference type="Proteomes" id="UP000516437">
    <property type="component" value="Chromosome 8"/>
</dbReference>
<feature type="transmembrane region" description="Helical" evidence="2">
    <location>
        <begin position="958"/>
        <end position="979"/>
    </location>
</feature>
<feature type="region of interest" description="Disordered" evidence="1">
    <location>
        <begin position="639"/>
        <end position="670"/>
    </location>
</feature>
<dbReference type="GO" id="GO:0044545">
    <property type="term" value="C:NSL complex"/>
    <property type="evidence" value="ECO:0007669"/>
    <property type="project" value="TreeGrafter"/>
</dbReference>
<reference evidence="4 5" key="1">
    <citation type="journal article" date="2019" name="Plant Biotechnol. J.">
        <title>The red bayberry genome and genetic basis of sex determination.</title>
        <authorList>
            <person name="Jia H.M."/>
            <person name="Jia H.J."/>
            <person name="Cai Q.L."/>
            <person name="Wang Y."/>
            <person name="Zhao H.B."/>
            <person name="Yang W.F."/>
            <person name="Wang G.Y."/>
            <person name="Li Y.H."/>
            <person name="Zhan D.L."/>
            <person name="Shen Y.T."/>
            <person name="Niu Q.F."/>
            <person name="Chang L."/>
            <person name="Qiu J."/>
            <person name="Zhao L."/>
            <person name="Xie H.B."/>
            <person name="Fu W.Y."/>
            <person name="Jin J."/>
            <person name="Li X.W."/>
            <person name="Jiao Y."/>
            <person name="Zhou C.C."/>
            <person name="Tu T."/>
            <person name="Chai C.Y."/>
            <person name="Gao J.L."/>
            <person name="Fan L.J."/>
            <person name="van de Weg E."/>
            <person name="Wang J.Y."/>
            <person name="Gao Z.S."/>
        </authorList>
    </citation>
    <scope>NUCLEOTIDE SEQUENCE [LARGE SCALE GENOMIC DNA]</scope>
    <source>
        <tissue evidence="4">Leaves</tissue>
    </source>
</reference>
<dbReference type="GO" id="GO:0002151">
    <property type="term" value="F:G-quadruplex RNA binding"/>
    <property type="evidence" value="ECO:0007669"/>
    <property type="project" value="InterPro"/>
</dbReference>
<dbReference type="Pfam" id="PF13325">
    <property type="entry name" value="MCRS_N"/>
    <property type="match status" value="1"/>
</dbReference>
<keyword evidence="2" id="KW-0812">Transmembrane</keyword>
<proteinExistence type="predicted"/>
<evidence type="ECO:0000256" key="2">
    <source>
        <dbReference type="SAM" id="Phobius"/>
    </source>
</evidence>
<dbReference type="AlphaFoldDB" id="A0A6A1UTJ8"/>
<dbReference type="PANTHER" id="PTHR13233:SF0">
    <property type="entry name" value="MICROSPHERULE PROTEIN 1"/>
    <property type="match status" value="1"/>
</dbReference>
<organism evidence="4 5">
    <name type="scientific">Morella rubra</name>
    <name type="common">Chinese bayberry</name>
    <dbReference type="NCBI Taxonomy" id="262757"/>
    <lineage>
        <taxon>Eukaryota</taxon>
        <taxon>Viridiplantae</taxon>
        <taxon>Streptophyta</taxon>
        <taxon>Embryophyta</taxon>
        <taxon>Tracheophyta</taxon>
        <taxon>Spermatophyta</taxon>
        <taxon>Magnoliopsida</taxon>
        <taxon>eudicotyledons</taxon>
        <taxon>Gunneridae</taxon>
        <taxon>Pentapetalae</taxon>
        <taxon>rosids</taxon>
        <taxon>fabids</taxon>
        <taxon>Fagales</taxon>
        <taxon>Myricaceae</taxon>
        <taxon>Morella</taxon>
    </lineage>
</organism>
<keyword evidence="5" id="KW-1185">Reference proteome</keyword>
<dbReference type="EMBL" id="RXIC02000026">
    <property type="protein sequence ID" value="KAB1203739.1"/>
    <property type="molecule type" value="Genomic_DNA"/>
</dbReference>